<gene>
    <name evidence="2" type="ORF">LUCI_4949</name>
</gene>
<dbReference type="EMBL" id="UPPP01000133">
    <property type="protein sequence ID" value="VBB09651.1"/>
    <property type="molecule type" value="Genomic_DNA"/>
</dbReference>
<accession>A0A498RDU6</accession>
<evidence type="ECO:0000256" key="1">
    <source>
        <dbReference type="SAM" id="Phobius"/>
    </source>
</evidence>
<keyword evidence="1" id="KW-0472">Membrane</keyword>
<protein>
    <submittedName>
        <fullName evidence="2">Uncharacterized protein</fullName>
    </submittedName>
</protein>
<name>A0A498RDU6_9FIRM</name>
<sequence>MGIVIGAIIIATALLVGVSIVVVANNNVRNYKEENHVMFSLASAGKKSRATVSKALLQETH</sequence>
<dbReference type="RefSeq" id="WP_122630427.1">
    <property type="nucleotide sequence ID" value="NZ_UPPP01000133.1"/>
</dbReference>
<dbReference type="AlphaFoldDB" id="A0A498RDU6"/>
<feature type="transmembrane region" description="Helical" evidence="1">
    <location>
        <begin position="6"/>
        <end position="24"/>
    </location>
</feature>
<keyword evidence="3" id="KW-1185">Reference proteome</keyword>
<evidence type="ECO:0000313" key="3">
    <source>
        <dbReference type="Proteomes" id="UP000277811"/>
    </source>
</evidence>
<proteinExistence type="predicted"/>
<organism evidence="2 3">
    <name type="scientific">Lucifera butyrica</name>
    <dbReference type="NCBI Taxonomy" id="1351585"/>
    <lineage>
        <taxon>Bacteria</taxon>
        <taxon>Bacillati</taxon>
        <taxon>Bacillota</taxon>
        <taxon>Negativicutes</taxon>
        <taxon>Veillonellales</taxon>
        <taxon>Veillonellaceae</taxon>
        <taxon>Lucifera</taxon>
    </lineage>
</organism>
<reference evidence="2 3" key="1">
    <citation type="submission" date="2018-06" db="EMBL/GenBank/DDBJ databases">
        <authorList>
            <person name="Strepis N."/>
        </authorList>
    </citation>
    <scope>NUCLEOTIDE SEQUENCE [LARGE SCALE GENOMIC DNA]</scope>
    <source>
        <strain evidence="2">LUCI</strain>
    </source>
</reference>
<keyword evidence="1" id="KW-0812">Transmembrane</keyword>
<evidence type="ECO:0000313" key="2">
    <source>
        <dbReference type="EMBL" id="VBB09651.1"/>
    </source>
</evidence>
<dbReference type="Proteomes" id="UP000277811">
    <property type="component" value="Unassembled WGS sequence"/>
</dbReference>
<keyword evidence="1" id="KW-1133">Transmembrane helix</keyword>